<dbReference type="PANTHER" id="PTHR11851:SF224">
    <property type="entry name" value="PROCESSING PROTEASE"/>
    <property type="match status" value="1"/>
</dbReference>
<dbReference type="InterPro" id="IPR050361">
    <property type="entry name" value="MPP/UQCRC_Complex"/>
</dbReference>
<dbReference type="GO" id="GO:0046872">
    <property type="term" value="F:metal ion binding"/>
    <property type="evidence" value="ECO:0007669"/>
    <property type="project" value="InterPro"/>
</dbReference>
<feature type="domain" description="Peptidase M16 C-terminal" evidence="2">
    <location>
        <begin position="182"/>
        <end position="361"/>
    </location>
</feature>
<dbReference type="InterPro" id="IPR011249">
    <property type="entry name" value="Metalloenz_LuxS/M16"/>
</dbReference>
<dbReference type="GO" id="GO:0004222">
    <property type="term" value="F:metalloendopeptidase activity"/>
    <property type="evidence" value="ECO:0007669"/>
    <property type="project" value="UniProtKB-EC"/>
</dbReference>
<proteinExistence type="predicted"/>
<evidence type="ECO:0000259" key="2">
    <source>
        <dbReference type="Pfam" id="PF05193"/>
    </source>
</evidence>
<accession>A0A0B7HZX7</accession>
<dbReference type="InterPro" id="IPR011765">
    <property type="entry name" value="Pept_M16_N"/>
</dbReference>
<gene>
    <name evidence="3" type="ORF">CCAND38_230028</name>
</gene>
<dbReference type="PANTHER" id="PTHR11851">
    <property type="entry name" value="METALLOPROTEASE"/>
    <property type="match status" value="1"/>
</dbReference>
<sequence length="672" mass="73534">MATAQIDRSKIPASGKTPVINLGTPYTYKLSNGMTLLVVENNKLPRVSISLSIDQPPVLEGNKMGIADLTSSLLGNGTTSISKDAFNEEVDFLAANISLSAGGGYASSLSKYFPRVLELMADAALNPNFTQEEFEKEKAKLLQGIKFGENSAESIVGRVQGALVYGKNHPYGEFSTEESINSITLDDVKAFYKEHFVPTNAYIVVSGNIKVKEAKNLVTKYFKKWKPGKSTPKPITTPSDVEFTQINFVDLPNAVQSEIRFNNLVDLKISDKDYFPVLIANYILGGGFGSYINMNLREKNGFTYGASTSVGANKWTRGDFEGATKVGNDVLDKAIVEILKEIQRIRNEEVADDLIAQAKASYLGSFIMATENPQTIARYAINIKTQNLPADFYKNYVANINAVTKEDIKRVANKYFKNNNLRFTVVSKGSEVADKLEAITFNGKSIPVYYFDKLGNPTAKAVYTKEIPAGVTAKTVLENYLKSVGKTQSVKTIAIQAKGEMQGIALDFEIKRSGTDKFLQLITGMGMTLSKQIVNGKTVSVEAQGQKIPVSDDEVAIAQMESGVFPEINMLKNNNIKLVAIESFNGADAYVIALTDKKNLYYDVVSGLKVGEKTTVEMGGQKIENIVIYDDYREVKGVKVPYAISVSSAGMTFEFKTSGVKINEGVSDADFK</sequence>
<dbReference type="InterPro" id="IPR007863">
    <property type="entry name" value="Peptidase_M16_C"/>
</dbReference>
<keyword evidence="3" id="KW-0378">Hydrolase</keyword>
<keyword evidence="3" id="KW-0645">Protease</keyword>
<protein>
    <submittedName>
        <fullName evidence="3">Uncharacterized zinc protease-like protein y4wB</fullName>
        <ecNumber evidence="3">3.4.24.64</ecNumber>
    </submittedName>
</protein>
<organism evidence="3 4">
    <name type="scientific">Capnocytophaga canis</name>
    <dbReference type="NCBI Taxonomy" id="1848903"/>
    <lineage>
        <taxon>Bacteria</taxon>
        <taxon>Pseudomonadati</taxon>
        <taxon>Bacteroidota</taxon>
        <taxon>Flavobacteriia</taxon>
        <taxon>Flavobacteriales</taxon>
        <taxon>Flavobacteriaceae</taxon>
        <taxon>Capnocytophaga</taxon>
    </lineage>
</organism>
<evidence type="ECO:0000313" key="3">
    <source>
        <dbReference type="EMBL" id="CEN45226.1"/>
    </source>
</evidence>
<dbReference type="GO" id="GO:0006508">
    <property type="term" value="P:proteolysis"/>
    <property type="evidence" value="ECO:0007669"/>
    <property type="project" value="UniProtKB-KW"/>
</dbReference>
<dbReference type="EMBL" id="CDOI01000133">
    <property type="protein sequence ID" value="CEN45226.1"/>
    <property type="molecule type" value="Genomic_DNA"/>
</dbReference>
<dbReference type="Pfam" id="PF00675">
    <property type="entry name" value="Peptidase_M16"/>
    <property type="match status" value="1"/>
</dbReference>
<dbReference type="AlphaFoldDB" id="A0A0B7HZX7"/>
<evidence type="ECO:0000313" key="4">
    <source>
        <dbReference type="Proteomes" id="UP000045051"/>
    </source>
</evidence>
<dbReference type="EC" id="3.4.24.64" evidence="3"/>
<dbReference type="Pfam" id="PF05193">
    <property type="entry name" value="Peptidase_M16_C"/>
    <property type="match status" value="1"/>
</dbReference>
<dbReference type="Proteomes" id="UP000045051">
    <property type="component" value="Unassembled WGS sequence"/>
</dbReference>
<reference evidence="3 4" key="1">
    <citation type="submission" date="2015-01" db="EMBL/GenBank/DDBJ databases">
        <authorList>
            <person name="Xiang T."/>
            <person name="Song Y."/>
            <person name="Huang L."/>
            <person name="Wang B."/>
            <person name="Wu P."/>
        </authorList>
    </citation>
    <scope>NUCLEOTIDE SEQUENCE [LARGE SCALE GENOMIC DNA]</scope>
    <source>
        <strain evidence="3 4">CcD38</strain>
    </source>
</reference>
<dbReference type="Gene3D" id="3.30.830.10">
    <property type="entry name" value="Metalloenzyme, LuxS/M16 peptidase-like"/>
    <property type="match status" value="2"/>
</dbReference>
<dbReference type="RefSeq" id="WP_082024946.1">
    <property type="nucleotide sequence ID" value="NZ_CDOI01000133.1"/>
</dbReference>
<feature type="domain" description="Peptidase M16 N-terminal" evidence="1">
    <location>
        <begin position="40"/>
        <end position="146"/>
    </location>
</feature>
<dbReference type="SUPFAM" id="SSF63411">
    <property type="entry name" value="LuxS/MPP-like metallohydrolase"/>
    <property type="match status" value="2"/>
</dbReference>
<keyword evidence="4" id="KW-1185">Reference proteome</keyword>
<evidence type="ECO:0000259" key="1">
    <source>
        <dbReference type="Pfam" id="PF00675"/>
    </source>
</evidence>
<name>A0A0B7HZX7_9FLAO</name>